<comment type="function">
    <text evidence="2">Counteracts the endogenous Pycsar antiviral defense system. Phosphodiesterase that enables metal-dependent hydrolysis of host cyclic nucleotide Pycsar defense signals such as cCMP and cUMP.</text>
</comment>
<dbReference type="EMBL" id="LJJB01000013">
    <property type="protein sequence ID" value="KQL44037.1"/>
    <property type="molecule type" value="Genomic_DNA"/>
</dbReference>
<dbReference type="RefSeq" id="WP_055746622.1">
    <property type="nucleotide sequence ID" value="NZ_LJJB01000013.1"/>
</dbReference>
<reference evidence="5 6" key="1">
    <citation type="submission" date="2015-09" db="EMBL/GenBank/DDBJ databases">
        <title>Genome sequencing project for genomic taxonomy and phylogenomics of Bacillus-like bacteria.</title>
        <authorList>
            <person name="Liu B."/>
            <person name="Wang J."/>
            <person name="Zhu Y."/>
            <person name="Liu G."/>
            <person name="Chen Q."/>
            <person name="Chen Z."/>
            <person name="Lan J."/>
            <person name="Che J."/>
            <person name="Ge C."/>
            <person name="Shi H."/>
            <person name="Pan Z."/>
            <person name="Liu X."/>
        </authorList>
    </citation>
    <scope>NUCLEOTIDE SEQUENCE [LARGE SCALE GENOMIC DNA]</scope>
    <source>
        <strain evidence="5 6">DSM 8552</strain>
    </source>
</reference>
<accession>A0ABR5N0L7</accession>
<dbReference type="Proteomes" id="UP000051063">
    <property type="component" value="Unassembled WGS sequence"/>
</dbReference>
<evidence type="ECO:0000256" key="1">
    <source>
        <dbReference type="ARBA" id="ARBA00034221"/>
    </source>
</evidence>
<evidence type="ECO:0000259" key="4">
    <source>
        <dbReference type="SMART" id="SM00849"/>
    </source>
</evidence>
<name>A0ABR5N0L7_BRECH</name>
<feature type="domain" description="Metallo-beta-lactamase" evidence="4">
    <location>
        <begin position="26"/>
        <end position="230"/>
    </location>
</feature>
<evidence type="ECO:0000256" key="2">
    <source>
        <dbReference type="ARBA" id="ARBA00034301"/>
    </source>
</evidence>
<evidence type="ECO:0000313" key="5">
    <source>
        <dbReference type="EMBL" id="KQL44037.1"/>
    </source>
</evidence>
<dbReference type="PANTHER" id="PTHR42951">
    <property type="entry name" value="METALLO-BETA-LACTAMASE DOMAIN-CONTAINING"/>
    <property type="match status" value="1"/>
</dbReference>
<comment type="caution">
    <text evidence="5">The sequence shown here is derived from an EMBL/GenBank/DDBJ whole genome shotgun (WGS) entry which is preliminary data.</text>
</comment>
<dbReference type="InterPro" id="IPR001279">
    <property type="entry name" value="Metallo-B-lactamas"/>
</dbReference>
<evidence type="ECO:0000313" key="6">
    <source>
        <dbReference type="Proteomes" id="UP000051063"/>
    </source>
</evidence>
<dbReference type="PANTHER" id="PTHR42951:SF22">
    <property type="entry name" value="METALLO BETA-LACTAMASE SUPERFAMILY LIPOPROTEIN"/>
    <property type="match status" value="1"/>
</dbReference>
<dbReference type="CDD" id="cd07726">
    <property type="entry name" value="ST1585-like_MBL-fold"/>
    <property type="match status" value="1"/>
</dbReference>
<dbReference type="InterPro" id="IPR050855">
    <property type="entry name" value="NDM-1-like"/>
</dbReference>
<dbReference type="Pfam" id="PF00753">
    <property type="entry name" value="Lactamase_B"/>
    <property type="match status" value="1"/>
</dbReference>
<dbReference type="SMART" id="SM00849">
    <property type="entry name" value="Lactamase_B"/>
    <property type="match status" value="1"/>
</dbReference>
<comment type="catalytic activity">
    <reaction evidence="3">
        <text>3',5'-cyclic UMP + H2O = UMP + H(+)</text>
        <dbReference type="Rhea" id="RHEA:70575"/>
        <dbReference type="ChEBI" id="CHEBI:15377"/>
        <dbReference type="ChEBI" id="CHEBI:15378"/>
        <dbReference type="ChEBI" id="CHEBI:57865"/>
        <dbReference type="ChEBI" id="CHEBI:184387"/>
    </reaction>
    <physiologicalReaction direction="left-to-right" evidence="3">
        <dbReference type="Rhea" id="RHEA:70576"/>
    </physiologicalReaction>
</comment>
<keyword evidence="6" id="KW-1185">Reference proteome</keyword>
<protein>
    <submittedName>
        <fullName evidence="5">MBL fold metallo-hydrolase</fullName>
    </submittedName>
</protein>
<dbReference type="InterPro" id="IPR036866">
    <property type="entry name" value="RibonucZ/Hydroxyglut_hydro"/>
</dbReference>
<comment type="catalytic activity">
    <reaction evidence="1">
        <text>3',5'-cyclic CMP + H2O = CMP + H(+)</text>
        <dbReference type="Rhea" id="RHEA:72675"/>
        <dbReference type="ChEBI" id="CHEBI:15377"/>
        <dbReference type="ChEBI" id="CHEBI:15378"/>
        <dbReference type="ChEBI" id="CHEBI:58003"/>
        <dbReference type="ChEBI" id="CHEBI:60377"/>
    </reaction>
    <physiologicalReaction direction="left-to-right" evidence="1">
        <dbReference type="Rhea" id="RHEA:72676"/>
    </physiologicalReaction>
</comment>
<proteinExistence type="predicted"/>
<sequence>MQHVEPLHLGKRIHLIDGFDMGWPERTGTYVIEEQELTLIETGPSPSVSYIREGLAKLGYSTDQVKYIIVTHIHLDHAGGAGLFLRECPNATIVVHPKGVRHLVEPSRLIDGARAVYGEQFESLFDPIVSVPEDRLITKADGETLQIGSDCVLEFLDSPGHAKHHFSIYDPVSNGMFTGDTAGVHYPQLNRDGIHLVLPSTSPNQFDPDEMLGSIHRYRERKLDRIYFGHFGMTERVEDVYNQITEWLPVFVREGEDVLTQGLSHEALAKRLLQRVTDSLRALGVADDHEAYEVIKLDLSVCSMGIVDYLQKKYRVTKQ</sequence>
<dbReference type="InterPro" id="IPR037482">
    <property type="entry name" value="ST1585_MBL-fold"/>
</dbReference>
<dbReference type="Gene3D" id="3.60.15.10">
    <property type="entry name" value="Ribonuclease Z/Hydroxyacylglutathione hydrolase-like"/>
    <property type="match status" value="1"/>
</dbReference>
<evidence type="ECO:0000256" key="3">
    <source>
        <dbReference type="ARBA" id="ARBA00048505"/>
    </source>
</evidence>
<organism evidence="5 6">
    <name type="scientific">Brevibacillus choshinensis</name>
    <dbReference type="NCBI Taxonomy" id="54911"/>
    <lineage>
        <taxon>Bacteria</taxon>
        <taxon>Bacillati</taxon>
        <taxon>Bacillota</taxon>
        <taxon>Bacilli</taxon>
        <taxon>Bacillales</taxon>
        <taxon>Paenibacillaceae</taxon>
        <taxon>Brevibacillus</taxon>
    </lineage>
</organism>
<gene>
    <name evidence="5" type="ORF">AN963_21605</name>
</gene>
<dbReference type="SUPFAM" id="SSF56281">
    <property type="entry name" value="Metallo-hydrolase/oxidoreductase"/>
    <property type="match status" value="1"/>
</dbReference>